<name>Q6UYG6_9CAUD</name>
<protein>
    <submittedName>
        <fullName evidence="4">DR0530-like primase</fullName>
    </submittedName>
</protein>
<dbReference type="GO" id="GO:0016817">
    <property type="term" value="F:hydrolase activity, acting on acid anhydrides"/>
    <property type="evidence" value="ECO:0007669"/>
    <property type="project" value="InterPro"/>
</dbReference>
<dbReference type="Gene3D" id="3.40.50.300">
    <property type="entry name" value="P-loop containing nucleotide triphosphate hydrolases"/>
    <property type="match status" value="1"/>
</dbReference>
<feature type="domain" description="DNA primase/polymerase bifunctional N-terminal" evidence="2">
    <location>
        <begin position="17"/>
        <end position="180"/>
    </location>
</feature>
<dbReference type="OrthoDB" id="5284at10239"/>
<evidence type="ECO:0000313" key="4">
    <source>
        <dbReference type="EMBL" id="AAQ63375.2"/>
    </source>
</evidence>
<dbReference type="InterPro" id="IPR045455">
    <property type="entry name" value="NrS-1_pol-like_helicase"/>
</dbReference>
<evidence type="ECO:0000259" key="2">
    <source>
        <dbReference type="Pfam" id="PF09250"/>
    </source>
</evidence>
<dbReference type="KEGG" id="vg:2559567"/>
<gene>
    <name evidence="4" type="ORF">Nazgul74</name>
</gene>
<dbReference type="InterPro" id="IPR027417">
    <property type="entry name" value="P-loop_NTPase"/>
</dbReference>
<feature type="domain" description="Primase C-terminal 2" evidence="1">
    <location>
        <begin position="256"/>
        <end position="326"/>
    </location>
</feature>
<keyword evidence="5" id="KW-1185">Reference proteome</keyword>
<proteinExistence type="predicted"/>
<dbReference type="InterPro" id="IPR014819">
    <property type="entry name" value="PriCT_2"/>
</dbReference>
<dbReference type="Pfam" id="PF09250">
    <property type="entry name" value="Prim-Pol"/>
    <property type="match status" value="1"/>
</dbReference>
<evidence type="ECO:0000313" key="5">
    <source>
        <dbReference type="Proteomes" id="UP000002549"/>
    </source>
</evidence>
<dbReference type="GeneID" id="2559567"/>
<evidence type="ECO:0000259" key="1">
    <source>
        <dbReference type="Pfam" id="PF08707"/>
    </source>
</evidence>
<sequence length="843" mass="96036">MADQTTATYLADHGDALIANGYNIVPITPGEKFPPHDGWQQTVATQAKLKTWLATGLKYTKNGEDRVADVKLAGVGFLTKNTPGVDIDISDEGFAKHMENFVHENFGMAPVRVGRAPRRLLLFRCTEPFSKVNSSVYLDEWGEAQKVEILANGQQFVAFHIHPDTKRPYEWLYKQSPLDIEASELPVLRRVDAQAIVDEFEKQAKLRGWTLKKRSRTAPERSESGGEIDYDDPFAADVAKTDIGEDELHAKLLLVPDADDYETWVNVGMALFHQYDGHERGLELWHEWSETADNYDAKELDAKWKSFDISNKSRTPITARYIIKLAKEAAEKTAEETMVALQKLLLEATSMNMLNSACKAIKKATLDKPSRELMVTFVRQAFKRINDGSPLPLNAARQMIRFENPESKHMPKWLMGWTYLTLDDKFYNVNTQEYMTRSAFNSAFERFLLTPQDVLEGRVVPDTTAEKLALNRHQIPVCRTRLYLPEQDETFIMNGARYANLYTDKSVPECPSKLTSEDKLNVKRILDHFNMMIPADRERGIFIDWLAWIIQTQKRPNWAIVLQGTESDGKTFFSDMMGVILGPENVKTLNAKTLEGAFNGWAEGSLLNCVEEIKLHGHNRFDVLNQIKPLITNTAIEIHRKGVDPYNTINTAAYLLLTNFKDALPLVRNDTRYFVMFGRMQNREDVEKFKDENPHYYGNLFQALNESAGALRKFFLEHEVSDTFDPMNRAPDSTARRYMIAMNRSNELEAIETLISESMEIDVSSTLLNASKLPDLMVGMDCELPQTKGLQRVLSDAGFTFLGRIRINGEYSRYWSKSPQYFMVDGSSEIDFDAVRQYAGCGL</sequence>
<dbReference type="EMBL" id="AY357582">
    <property type="protein sequence ID" value="AAQ63375.2"/>
    <property type="molecule type" value="Genomic_DNA"/>
</dbReference>
<dbReference type="RefSeq" id="NP_919008.2">
    <property type="nucleotide sequence ID" value="NC_005091.2"/>
</dbReference>
<evidence type="ECO:0000259" key="3">
    <source>
        <dbReference type="Pfam" id="PF19263"/>
    </source>
</evidence>
<reference evidence="4" key="1">
    <citation type="submission" date="2006-02" db="EMBL/GenBank/DDBJ databases">
        <title>Complete nucleotide sequence of BcepNazgul, a novel soil phage of Burkholderia cepacia genomovar VII.</title>
        <authorList>
            <person name="Summer E.J."/>
            <person name="Peek M.L."/>
            <person name="Haliburton J.R."/>
            <person name="Hall E."/>
            <person name="Heusinkveld K."/>
            <person name="Simser J."/>
            <person name="No E.G."/>
            <person name="Gonzalez C.F."/>
            <person name="Young R.F."/>
        </authorList>
    </citation>
    <scope>NUCLEOTIDE SEQUENCE [LARGE SCALE GENOMIC DNA]</scope>
</reference>
<organism evidence="4 5">
    <name type="scientific">Burkholderia phage BcepNazgul</name>
    <dbReference type="NCBI Taxonomy" id="242861"/>
    <lineage>
        <taxon>Viruses</taxon>
        <taxon>Duplodnaviria</taxon>
        <taxon>Heunggongvirae</taxon>
        <taxon>Uroviricota</taxon>
        <taxon>Caudoviricetes</taxon>
        <taxon>Casjensviridae</taxon>
        <taxon>Nazgulvirus</taxon>
        <taxon>Nazgulvirus bcepnazgul</taxon>
        <taxon>Burkholderia virus BcepNazgul</taxon>
    </lineage>
</organism>
<feature type="domain" description="NrS-1 polymerase-like helicase" evidence="3">
    <location>
        <begin position="562"/>
        <end position="670"/>
    </location>
</feature>
<accession>Q6UYG6</accession>
<dbReference type="InterPro" id="IPR015330">
    <property type="entry name" value="DNA_primase/pol_bifunc_N"/>
</dbReference>
<dbReference type="Proteomes" id="UP000002549">
    <property type="component" value="Segment"/>
</dbReference>
<dbReference type="Pfam" id="PF19263">
    <property type="entry name" value="DUF5906"/>
    <property type="match status" value="1"/>
</dbReference>
<dbReference type="Pfam" id="PF08707">
    <property type="entry name" value="PriCT_2"/>
    <property type="match status" value="1"/>
</dbReference>